<dbReference type="NCBIfam" id="NF038085">
    <property type="entry name" value="MSMEG_6728_fam"/>
    <property type="match status" value="1"/>
</dbReference>
<dbReference type="InterPro" id="IPR004260">
    <property type="entry name" value="Pyr-dimer_DNA_glycosylase"/>
</dbReference>
<sequence>MQTFLPHPDFTASAATLDRGRLGKQRVETVQILRALVWPVYGWKNHPAVAMWRGFTPALALYGLAVCERWTALGHADSVSAQVLAFTDGEVPDPHDLAATGQLPPWLGDPDLHRSHQSALLRKDPAHYRPLFGDDVPDDLPYSWPLPAYPRWPVRRGHSDPLTTLAASDLLGIDPDPAEADLLWRVQEGEAVVLGGNDPARRRSVALLAGLCLPGRTAWITPAPLPELTPLDLTALPDPHHGTGRQPDPAALAAMAAENEVAPDVVFLRAGTAPPPDTGLVVREQHNELHLARRSPDSLPPAPAGRRRSRVATR</sequence>
<accession>A0A8E2X712</accession>
<accession>W7IQP0</accession>
<gene>
    <name evidence="2" type="ORF">UO65_1394</name>
</gene>
<name>W7IQP0_9PSEU</name>
<dbReference type="EMBL" id="AYXG01000051">
    <property type="protein sequence ID" value="EWC63180.1"/>
    <property type="molecule type" value="Genomic_DNA"/>
</dbReference>
<evidence type="ECO:0000313" key="3">
    <source>
        <dbReference type="Proteomes" id="UP000019277"/>
    </source>
</evidence>
<keyword evidence="3" id="KW-1185">Reference proteome</keyword>
<proteinExistence type="predicted"/>
<dbReference type="STRING" id="909613.UO65_1394"/>
<feature type="region of interest" description="Disordered" evidence="1">
    <location>
        <begin position="285"/>
        <end position="314"/>
    </location>
</feature>
<reference evidence="2 3" key="1">
    <citation type="journal article" date="2014" name="Genome Announc.">
        <title>Draft Genome Sequence of the Antitrypanosomally Active Sponge-Associated Bacterium Actinokineospora sp. Strain EG49.</title>
        <authorList>
            <person name="Harjes J."/>
            <person name="Ryu T."/>
            <person name="Abdelmohsen U.R."/>
            <person name="Moitinho-Silva L."/>
            <person name="Horn H."/>
            <person name="Ravasi T."/>
            <person name="Hentschel U."/>
        </authorList>
    </citation>
    <scope>NUCLEOTIDE SEQUENCE [LARGE SCALE GENOMIC DNA]</scope>
    <source>
        <strain evidence="2 3">EG49</strain>
    </source>
</reference>
<evidence type="ECO:0000256" key="1">
    <source>
        <dbReference type="SAM" id="MobiDB-lite"/>
    </source>
</evidence>
<comment type="caution">
    <text evidence="2">The sequence shown here is derived from an EMBL/GenBank/DDBJ whole genome shotgun (WGS) entry which is preliminary data.</text>
</comment>
<organism evidence="2 3">
    <name type="scientific">Actinokineospora spheciospongiae</name>
    <dbReference type="NCBI Taxonomy" id="909613"/>
    <lineage>
        <taxon>Bacteria</taxon>
        <taxon>Bacillati</taxon>
        <taxon>Actinomycetota</taxon>
        <taxon>Actinomycetes</taxon>
        <taxon>Pseudonocardiales</taxon>
        <taxon>Pseudonocardiaceae</taxon>
        <taxon>Actinokineospora</taxon>
    </lineage>
</organism>
<feature type="compositionally biased region" description="Basic residues" evidence="1">
    <location>
        <begin position="305"/>
        <end position="314"/>
    </location>
</feature>
<dbReference type="Proteomes" id="UP000019277">
    <property type="component" value="Unassembled WGS sequence"/>
</dbReference>
<evidence type="ECO:0000313" key="2">
    <source>
        <dbReference type="EMBL" id="EWC63180.1"/>
    </source>
</evidence>
<dbReference type="PATRIC" id="fig|909613.9.peg.1408"/>
<dbReference type="RefSeq" id="WP_063935906.1">
    <property type="nucleotide sequence ID" value="NZ_AYXG01000051.1"/>
</dbReference>
<dbReference type="eggNOG" id="ENOG502Z9D9">
    <property type="taxonomic scope" value="Bacteria"/>
</dbReference>
<protein>
    <submittedName>
        <fullName evidence="2">Uncharacterized protein</fullName>
    </submittedName>
</protein>
<feature type="compositionally biased region" description="Basic and acidic residues" evidence="1">
    <location>
        <begin position="285"/>
        <end position="296"/>
    </location>
</feature>
<dbReference type="AlphaFoldDB" id="W7IQP0"/>
<dbReference type="Pfam" id="PF03013">
    <property type="entry name" value="Pyr_excise"/>
    <property type="match status" value="1"/>
</dbReference>